<dbReference type="OrthoDB" id="10676698at2759"/>
<gene>
    <name evidence="1" type="ORF">FGO68_gene9712</name>
</gene>
<name>A0A8J8NRD9_HALGN</name>
<evidence type="ECO:0000313" key="2">
    <source>
        <dbReference type="Proteomes" id="UP000785679"/>
    </source>
</evidence>
<comment type="caution">
    <text evidence="1">The sequence shown here is derived from an EMBL/GenBank/DDBJ whole genome shotgun (WGS) entry which is preliminary data.</text>
</comment>
<dbReference type="Proteomes" id="UP000785679">
    <property type="component" value="Unassembled WGS sequence"/>
</dbReference>
<proteinExistence type="predicted"/>
<accession>A0A8J8NRD9</accession>
<protein>
    <submittedName>
        <fullName evidence="1">Uncharacterized protein</fullName>
    </submittedName>
</protein>
<organism evidence="1 2">
    <name type="scientific">Halteria grandinella</name>
    <dbReference type="NCBI Taxonomy" id="5974"/>
    <lineage>
        <taxon>Eukaryota</taxon>
        <taxon>Sar</taxon>
        <taxon>Alveolata</taxon>
        <taxon>Ciliophora</taxon>
        <taxon>Intramacronucleata</taxon>
        <taxon>Spirotrichea</taxon>
        <taxon>Stichotrichia</taxon>
        <taxon>Sporadotrichida</taxon>
        <taxon>Halteriidae</taxon>
        <taxon>Halteria</taxon>
    </lineage>
</organism>
<dbReference type="EMBL" id="RRYP01007858">
    <property type="protein sequence ID" value="TNV80187.1"/>
    <property type="molecule type" value="Genomic_DNA"/>
</dbReference>
<keyword evidence="2" id="KW-1185">Reference proteome</keyword>
<reference evidence="1" key="1">
    <citation type="submission" date="2019-06" db="EMBL/GenBank/DDBJ databases">
        <authorList>
            <person name="Zheng W."/>
        </authorList>
    </citation>
    <scope>NUCLEOTIDE SEQUENCE</scope>
    <source>
        <strain evidence="1">QDHG01</strain>
    </source>
</reference>
<sequence length="512" mass="58671">MLCQKIRCEVSRSKLGIYRVDLMIRVLEQKRAPGGNRTHGLWFIRPTIYLLIYRSSDTYSCDFFPYKSCLLMQIKLIIITNIFQNNTMERPQYHLNLNQITAQNLEPDLNSSRLRKHTVRKHHYLQKLKSQTTISAQQTKNIENEMPLLIQTCTAPPSLQQGRQIQGMHLMRKMKEVREFDRKVVLHQIETIQKSHEEHPSHEGKTNVIENAINVVTRNKSSLAVGCMRKEGLNLSQLEMNRIALGLLDSVKRREKFMRDKENEPIRIIKRQSDASTGLESADGSKFMTLNYDSSARQVLTRIDLKQSSRSSLQPEPKRNISTEMLHRKQLGTDDPLLHVGLLTQNNCLPYKKPILKEATSYNVNTRGVLQELYRDYGGLRVNPNAKSHMMLMAGISHSQERTINTQRRDVSLPSLTSTNSAHSTIYREGATRSYSSAGNYALRIIHAANIHQEHNENNQSIDDNQLGAPVSRPMSPRILTKGETSQINTARKNHALFTNPQVVHILKKSIL</sequence>
<evidence type="ECO:0000313" key="1">
    <source>
        <dbReference type="EMBL" id="TNV80187.1"/>
    </source>
</evidence>
<dbReference type="AlphaFoldDB" id="A0A8J8NRD9"/>